<reference evidence="1" key="1">
    <citation type="submission" date="2022-06" db="EMBL/GenBank/DDBJ databases">
        <title>A novel DMS-producing enzyme.</title>
        <authorList>
            <person name="Zhang Y."/>
        </authorList>
    </citation>
    <scope>NUCLEOTIDE SEQUENCE</scope>
    <source>
        <strain evidence="1">RT37</strain>
    </source>
</reference>
<evidence type="ECO:0008006" key="2">
    <source>
        <dbReference type="Google" id="ProtNLM"/>
    </source>
</evidence>
<evidence type="ECO:0000313" key="1">
    <source>
        <dbReference type="EMBL" id="XBO73048.1"/>
    </source>
</evidence>
<organism evidence="1">
    <name type="scientific">Halomonas sp. RT37</name>
    <dbReference type="NCBI Taxonomy" id="2950872"/>
    <lineage>
        <taxon>Bacteria</taxon>
        <taxon>Pseudomonadati</taxon>
        <taxon>Pseudomonadota</taxon>
        <taxon>Gammaproteobacteria</taxon>
        <taxon>Oceanospirillales</taxon>
        <taxon>Halomonadaceae</taxon>
        <taxon>Halomonas</taxon>
    </lineage>
</organism>
<protein>
    <recommendedName>
        <fullName evidence="2">AP2 domain-containing protein</fullName>
    </recommendedName>
</protein>
<gene>
    <name evidence="1" type="ORF">NFG58_10255</name>
</gene>
<name>A0AAU7KQI7_9GAMM</name>
<accession>A0AAU7KQI7</accession>
<sequence length="65" mass="7352">MKHYRVESYQTRTMKRTRWAVVAFSDSSPNASRRVVSRHDGQDEARAAAAALAFEDKLGRTPTNV</sequence>
<dbReference type="AlphaFoldDB" id="A0AAU7KQI7"/>
<proteinExistence type="predicted"/>
<dbReference type="EMBL" id="CP098827">
    <property type="protein sequence ID" value="XBO73048.1"/>
    <property type="molecule type" value="Genomic_DNA"/>
</dbReference>
<dbReference type="RefSeq" id="WP_124804775.1">
    <property type="nucleotide sequence ID" value="NZ_CP098827.1"/>
</dbReference>